<evidence type="ECO:0000256" key="2">
    <source>
        <dbReference type="ARBA" id="ARBA00022840"/>
    </source>
</evidence>
<geneLocation type="plasmid" evidence="4 5">
    <name>unnamed2</name>
</geneLocation>
<dbReference type="GO" id="GO:0003677">
    <property type="term" value="F:DNA binding"/>
    <property type="evidence" value="ECO:0007669"/>
    <property type="project" value="InterPro"/>
</dbReference>
<gene>
    <name evidence="4" type="ORF">IAG43_33530</name>
</gene>
<dbReference type="PANTHER" id="PTHR16305:SF35">
    <property type="entry name" value="TRANSCRIPTIONAL ACTIVATOR DOMAIN"/>
    <property type="match status" value="1"/>
</dbReference>
<dbReference type="PANTHER" id="PTHR16305">
    <property type="entry name" value="TESTICULAR SOLUBLE ADENYLYL CYCLASE"/>
    <property type="match status" value="1"/>
</dbReference>
<sequence>MERDYGEALDVLGGQLTACAAGTGQLTLVTGGLAAGKTHLVHSFASHARAAGALCLTASGSAAERDCPAGIADQLLRGPRVPRETADRTALLLAEAAPSAAAEGTLPGGEETLLLRALGAQVLDLARQRPVVLLVDDAHFCDGLSARLLAHLARRIGSAPVMAVLTRWDREQPATDPVLTDLTRQPHEDLRLAPLRPAEVAALLAAATTAEHAREHAPAVHRATGGNPLLVRAVAEDHRALGDGRPAAADGPPLTGPAFVRAALGCMTRWDDGHLLTTAQGLAVLDTAATVPLLAEVTGLPAAAVRRTLGTLTAAGVAEGPRLRGPALRDAVRTTLSGAEAARLHGAAAAALQDRGADPVSVARHLVAAGTGDAQDAAALGAAAAQAAGRGELPFAADCLDLAVRLGTDPRGRAALRRRLARTLWQTDPAAADRCHAEDRTALAGGELPPHHASGPLKQALWRGDRDTARQALRARAGLPEDRRDPRTEAELRLAHRWFYGTAVLRGTGAAPLDGRSGRTAAEDLWSRAVDGVGDSASAVGGRSAVAGAEHLLESCRPGETLLEVALAALFSLQRGDRPDLATAWLDTLDEQAARGSWTTWQAVLGAVRADFALRRGELGAASGHARSCLGRLAPQSWGVLYAYPLATLVSAATALGDTGAAEEALRRLPCEAQPVSAWSLGLRCARGRHHLAAGRTLAAAKDFQDCADLAREAELDVAELADWRTGLAEAGLRLGRTVLARDLATAQLDRNRGASGRTRGIALRVLAATADPGQRPGLLRSSADLLETAGDRLELARSLGDLSVALRDLGETEAARAISWRAAHEAKVCRAKALTDPAVPGAAHTAVQPAGGPGGVEGSVLSDAEGRVALLAARGFSNRDISEQLFITVSTVEQHLTRVYRKLGVSGRRALPELLPLPRLQSV</sequence>
<dbReference type="Gene3D" id="1.10.10.10">
    <property type="entry name" value="Winged helix-like DNA-binding domain superfamily/Winged helix DNA-binding domain"/>
    <property type="match status" value="1"/>
</dbReference>
<dbReference type="RefSeq" id="WP_187744911.1">
    <property type="nucleotide sequence ID" value="NZ_CP060826.1"/>
</dbReference>
<dbReference type="InterPro" id="IPR041664">
    <property type="entry name" value="AAA_16"/>
</dbReference>
<dbReference type="Pfam" id="PF13191">
    <property type="entry name" value="AAA_16"/>
    <property type="match status" value="1"/>
</dbReference>
<dbReference type="Proteomes" id="UP000516230">
    <property type="component" value="Plasmid unnamed2"/>
</dbReference>
<keyword evidence="4" id="KW-0614">Plasmid</keyword>
<feature type="domain" description="HTH luxR-type" evidence="3">
    <location>
        <begin position="855"/>
        <end position="920"/>
    </location>
</feature>
<dbReference type="GO" id="GO:0004016">
    <property type="term" value="F:adenylate cyclase activity"/>
    <property type="evidence" value="ECO:0007669"/>
    <property type="project" value="TreeGrafter"/>
</dbReference>
<organism evidence="4 5">
    <name type="scientific">Streptomyces genisteinicus</name>
    <dbReference type="NCBI Taxonomy" id="2768068"/>
    <lineage>
        <taxon>Bacteria</taxon>
        <taxon>Bacillati</taxon>
        <taxon>Actinomycetota</taxon>
        <taxon>Actinomycetes</taxon>
        <taxon>Kitasatosporales</taxon>
        <taxon>Streptomycetaceae</taxon>
        <taxon>Streptomyces</taxon>
    </lineage>
</organism>
<evidence type="ECO:0000259" key="3">
    <source>
        <dbReference type="PROSITE" id="PS50043"/>
    </source>
</evidence>
<dbReference type="GO" id="GO:0005524">
    <property type="term" value="F:ATP binding"/>
    <property type="evidence" value="ECO:0007669"/>
    <property type="project" value="UniProtKB-KW"/>
</dbReference>
<protein>
    <submittedName>
        <fullName evidence="4">AAA family ATPase</fullName>
    </submittedName>
</protein>
<evidence type="ECO:0000256" key="1">
    <source>
        <dbReference type="ARBA" id="ARBA00022741"/>
    </source>
</evidence>
<keyword evidence="1" id="KW-0547">Nucleotide-binding</keyword>
<dbReference type="Pfam" id="PF00196">
    <property type="entry name" value="GerE"/>
    <property type="match status" value="1"/>
</dbReference>
<reference evidence="4 5" key="1">
    <citation type="submission" date="2020-08" db="EMBL/GenBank/DDBJ databases">
        <title>A novel species.</title>
        <authorList>
            <person name="Gao J."/>
        </authorList>
    </citation>
    <scope>NUCLEOTIDE SEQUENCE [LARGE SCALE GENOMIC DNA]</scope>
    <source>
        <strain evidence="4 5">CRPJ-33</strain>
        <plasmid evidence="4 5">unnamed2</plasmid>
    </source>
</reference>
<dbReference type="InterPro" id="IPR036388">
    <property type="entry name" value="WH-like_DNA-bd_sf"/>
</dbReference>
<dbReference type="InterPro" id="IPR000792">
    <property type="entry name" value="Tscrpt_reg_LuxR_C"/>
</dbReference>
<dbReference type="GO" id="GO:0006355">
    <property type="term" value="P:regulation of DNA-templated transcription"/>
    <property type="evidence" value="ECO:0007669"/>
    <property type="project" value="InterPro"/>
</dbReference>
<proteinExistence type="predicted"/>
<dbReference type="PRINTS" id="PR00038">
    <property type="entry name" value="HTHLUXR"/>
</dbReference>
<keyword evidence="2" id="KW-0067">ATP-binding</keyword>
<dbReference type="SUPFAM" id="SSF46894">
    <property type="entry name" value="C-terminal effector domain of the bipartite response regulators"/>
    <property type="match status" value="1"/>
</dbReference>
<dbReference type="EMBL" id="CP060826">
    <property type="protein sequence ID" value="QNP67868.1"/>
    <property type="molecule type" value="Genomic_DNA"/>
</dbReference>
<keyword evidence="5" id="KW-1185">Reference proteome</keyword>
<evidence type="ECO:0000313" key="5">
    <source>
        <dbReference type="Proteomes" id="UP000516230"/>
    </source>
</evidence>
<dbReference type="SMART" id="SM00421">
    <property type="entry name" value="HTH_LUXR"/>
    <property type="match status" value="1"/>
</dbReference>
<dbReference type="CDD" id="cd06170">
    <property type="entry name" value="LuxR_C_like"/>
    <property type="match status" value="1"/>
</dbReference>
<dbReference type="AlphaFoldDB" id="A0A7H0I502"/>
<accession>A0A7H0I502</accession>
<name>A0A7H0I502_9ACTN</name>
<evidence type="ECO:0000313" key="4">
    <source>
        <dbReference type="EMBL" id="QNP67868.1"/>
    </source>
</evidence>
<dbReference type="InterPro" id="IPR016032">
    <property type="entry name" value="Sig_transdc_resp-reg_C-effctor"/>
</dbReference>
<dbReference type="GO" id="GO:0005737">
    <property type="term" value="C:cytoplasm"/>
    <property type="evidence" value="ECO:0007669"/>
    <property type="project" value="TreeGrafter"/>
</dbReference>
<dbReference type="PROSITE" id="PS50043">
    <property type="entry name" value="HTH_LUXR_2"/>
    <property type="match status" value="1"/>
</dbReference>
<dbReference type="KEGG" id="sgj:IAG43_33530"/>
<dbReference type="PROSITE" id="PS00622">
    <property type="entry name" value="HTH_LUXR_1"/>
    <property type="match status" value="1"/>
</dbReference>